<protein>
    <submittedName>
        <fullName evidence="1">Uncharacterized protein</fullName>
    </submittedName>
</protein>
<name>A0A7X9RNJ4_9BIFI</name>
<dbReference type="Proteomes" id="UP000588369">
    <property type="component" value="Unassembled WGS sequence"/>
</dbReference>
<dbReference type="EMBL" id="JABAGI010000003">
    <property type="protein sequence ID" value="NME61832.1"/>
    <property type="molecule type" value="Genomic_DNA"/>
</dbReference>
<sequence>MKTLTVDYEPHHVCRVTIPVPDDVDMDNLDPYDWYEEIADAVERGDGHDLEASDDDELTVVSLDTVPQEATRTVHLVYTATLGTEFDVTVPAGLEGAELEEYVQDNWDTLVEPHIGTADLDTIDTSLEFGR</sequence>
<reference evidence="1 2" key="1">
    <citation type="submission" date="2020-04" db="EMBL/GenBank/DDBJ databases">
        <authorList>
            <person name="Hitch T.C.A."/>
            <person name="Wylensek D."/>
            <person name="Clavel T."/>
        </authorList>
    </citation>
    <scope>NUCLEOTIDE SEQUENCE [LARGE SCALE GENOMIC DNA]</scope>
    <source>
        <strain evidence="1 2">BSM-130-P53-3C</strain>
    </source>
</reference>
<dbReference type="RefSeq" id="WP_168983933.1">
    <property type="nucleotide sequence ID" value="NZ_JABAGI010000003.1"/>
</dbReference>
<dbReference type="AlphaFoldDB" id="A0A7X9RNJ4"/>
<organism evidence="1 2">
    <name type="scientific">Bifidobacterium thermophilum</name>
    <dbReference type="NCBI Taxonomy" id="33905"/>
    <lineage>
        <taxon>Bacteria</taxon>
        <taxon>Bacillati</taxon>
        <taxon>Actinomycetota</taxon>
        <taxon>Actinomycetes</taxon>
        <taxon>Bifidobacteriales</taxon>
        <taxon>Bifidobacteriaceae</taxon>
        <taxon>Bifidobacterium</taxon>
    </lineage>
</organism>
<evidence type="ECO:0000313" key="2">
    <source>
        <dbReference type="Proteomes" id="UP000588369"/>
    </source>
</evidence>
<comment type="caution">
    <text evidence="1">The sequence shown here is derived from an EMBL/GenBank/DDBJ whole genome shotgun (WGS) entry which is preliminary data.</text>
</comment>
<evidence type="ECO:0000313" key="1">
    <source>
        <dbReference type="EMBL" id="NME61832.1"/>
    </source>
</evidence>
<accession>A0A7X9RNJ4</accession>
<proteinExistence type="predicted"/>
<gene>
    <name evidence="1" type="ORF">HF844_03310</name>
</gene>